<feature type="region of interest" description="Disordered" evidence="4">
    <location>
        <begin position="353"/>
        <end position="386"/>
    </location>
</feature>
<dbReference type="Pfam" id="PF01476">
    <property type="entry name" value="LysM"/>
    <property type="match status" value="2"/>
</dbReference>
<dbReference type="SMART" id="SM00257">
    <property type="entry name" value="LysM"/>
    <property type="match status" value="2"/>
</dbReference>
<feature type="compositionally biased region" description="Pro residues" evidence="4">
    <location>
        <begin position="470"/>
        <end position="483"/>
    </location>
</feature>
<evidence type="ECO:0000313" key="8">
    <source>
        <dbReference type="Proteomes" id="UP001295740"/>
    </source>
</evidence>
<feature type="compositionally biased region" description="Polar residues" evidence="4">
    <location>
        <begin position="441"/>
        <end position="453"/>
    </location>
</feature>
<accession>A0AAI8VXY7</accession>
<feature type="domain" description="LysM" evidence="6">
    <location>
        <begin position="241"/>
        <end position="290"/>
    </location>
</feature>
<keyword evidence="2" id="KW-0843">Virulence</keyword>
<evidence type="ECO:0000256" key="3">
    <source>
        <dbReference type="ARBA" id="ARBA00044955"/>
    </source>
</evidence>
<dbReference type="CDD" id="cd00118">
    <property type="entry name" value="LysM"/>
    <property type="match status" value="2"/>
</dbReference>
<dbReference type="GO" id="GO:0008061">
    <property type="term" value="F:chitin binding"/>
    <property type="evidence" value="ECO:0007669"/>
    <property type="project" value="UniProtKB-KW"/>
</dbReference>
<feature type="chain" id="PRO_5042526303" evidence="5">
    <location>
        <begin position="22"/>
        <end position="637"/>
    </location>
</feature>
<comment type="similarity">
    <text evidence="3">Belongs to the secreted LysM effector family.</text>
</comment>
<dbReference type="InterPro" id="IPR036779">
    <property type="entry name" value="LysM_dom_sf"/>
</dbReference>
<dbReference type="PANTHER" id="PTHR34997">
    <property type="entry name" value="AM15"/>
    <property type="match status" value="1"/>
</dbReference>
<gene>
    <name evidence="7" type="ORF">KHLLAP_LOCUS13617</name>
</gene>
<evidence type="ECO:0000256" key="4">
    <source>
        <dbReference type="SAM" id="MobiDB-lite"/>
    </source>
</evidence>
<feature type="compositionally biased region" description="Polar residues" evidence="4">
    <location>
        <begin position="362"/>
        <end position="371"/>
    </location>
</feature>
<protein>
    <submittedName>
        <fullName evidence="7">Uu.00g012680.m01.CDS01</fullName>
    </submittedName>
</protein>
<reference evidence="7" key="1">
    <citation type="submission" date="2023-10" db="EMBL/GenBank/DDBJ databases">
        <authorList>
            <person name="Hackl T."/>
        </authorList>
    </citation>
    <scope>NUCLEOTIDE SEQUENCE</scope>
</reference>
<dbReference type="PANTHER" id="PTHR34997:SF1">
    <property type="entry name" value="PEPTIDOGLYCAN-BINDING LYSIN DOMAIN"/>
    <property type="match status" value="1"/>
</dbReference>
<feature type="region of interest" description="Disordered" evidence="4">
    <location>
        <begin position="88"/>
        <end position="108"/>
    </location>
</feature>
<evidence type="ECO:0000259" key="6">
    <source>
        <dbReference type="PROSITE" id="PS51782"/>
    </source>
</evidence>
<sequence>MRLAVWALLAILSAGQDGADQDVFDHTVTITITPTTTLTLTTTTILGGNNTLSAPYQNSTASTPRPETCYCAPGPTTAVKGRSYLLRRPNRARDGDPPASSNIPATNPDPRACGISYAVQPGDTCESIARANGVSLMDILVSNPQVGNLCDGLPDGLIICVPGMQSSSAASQILSIPQASIPLASIPQALIPQASIPQASIPQASTPQTSIRQASTPQASIPQASISALGLATTPPPPCASSYVVRDGDTCEQISVLQELTLMELLKLNPALHVDSNGACSIDVGQTLCVAEGKPSFEMPRPVITGGVPSMSVSKVPAGSPLIIASGSFDTDMSKATLPYATQPALTVHIPEETSRPAPGQIGSSAPSTGASIDKPMPLTTAPSRVPPNASQFFTIPIGASVATSIYSTSHSILPPGNPGLPSGMPKVSPSTSLAAPEPIPTTSSVRASSQAMSYPPPHVAPSSQVLSTPAPPLPTQAPPPSTSPAAPESVPISPSAPSASQAPPLTVIPLAASEQDSQSAPPTPPPPPPPASQAAPTSSPSPNSETPPQAPGPQQFPSSDSAPLRPSAEPKPKPTAESEATSPGLQVIPVDTRTITKLKTRTQAPALTQRELAERALLGWLPTSFRTSTTRRQGDD</sequence>
<dbReference type="InterPro" id="IPR052210">
    <property type="entry name" value="LysM1-like"/>
</dbReference>
<feature type="domain" description="LysM" evidence="6">
    <location>
        <begin position="115"/>
        <end position="161"/>
    </location>
</feature>
<feature type="signal peptide" evidence="5">
    <location>
        <begin position="1"/>
        <end position="21"/>
    </location>
</feature>
<comment type="caution">
    <text evidence="7">The sequence shown here is derived from an EMBL/GenBank/DDBJ whole genome shotgun (WGS) entry which is preliminary data.</text>
</comment>
<dbReference type="InterPro" id="IPR018392">
    <property type="entry name" value="LysM"/>
</dbReference>
<proteinExistence type="inferred from homology"/>
<feature type="compositionally biased region" description="Pro residues" evidence="4">
    <location>
        <begin position="522"/>
        <end position="532"/>
    </location>
</feature>
<evidence type="ECO:0000256" key="5">
    <source>
        <dbReference type="SAM" id="SignalP"/>
    </source>
</evidence>
<name>A0AAI8VXY7_9PEZI</name>
<dbReference type="AlphaFoldDB" id="A0AAI8VXY7"/>
<dbReference type="SUPFAM" id="SSF54106">
    <property type="entry name" value="LysM domain"/>
    <property type="match status" value="2"/>
</dbReference>
<feature type="compositionally biased region" description="Low complexity" evidence="4">
    <location>
        <begin position="533"/>
        <end position="548"/>
    </location>
</feature>
<organism evidence="7 8">
    <name type="scientific">Anthostomella pinea</name>
    <dbReference type="NCBI Taxonomy" id="933095"/>
    <lineage>
        <taxon>Eukaryota</taxon>
        <taxon>Fungi</taxon>
        <taxon>Dikarya</taxon>
        <taxon>Ascomycota</taxon>
        <taxon>Pezizomycotina</taxon>
        <taxon>Sordariomycetes</taxon>
        <taxon>Xylariomycetidae</taxon>
        <taxon>Xylariales</taxon>
        <taxon>Xylariaceae</taxon>
        <taxon>Anthostomella</taxon>
    </lineage>
</organism>
<keyword evidence="1" id="KW-0147">Chitin-binding</keyword>
<dbReference type="Proteomes" id="UP001295740">
    <property type="component" value="Unassembled WGS sequence"/>
</dbReference>
<evidence type="ECO:0000256" key="1">
    <source>
        <dbReference type="ARBA" id="ARBA00022669"/>
    </source>
</evidence>
<dbReference type="PROSITE" id="PS51782">
    <property type="entry name" value="LYSM"/>
    <property type="match status" value="2"/>
</dbReference>
<keyword evidence="8" id="KW-1185">Reference proteome</keyword>
<feature type="compositionally biased region" description="Low complexity" evidence="4">
    <location>
        <begin position="484"/>
        <end position="505"/>
    </location>
</feature>
<keyword evidence="5" id="KW-0732">Signal</keyword>
<evidence type="ECO:0000313" key="7">
    <source>
        <dbReference type="EMBL" id="CAJ2513149.1"/>
    </source>
</evidence>
<dbReference type="EMBL" id="CAUWAG010000020">
    <property type="protein sequence ID" value="CAJ2513149.1"/>
    <property type="molecule type" value="Genomic_DNA"/>
</dbReference>
<dbReference type="Gene3D" id="3.10.350.10">
    <property type="entry name" value="LysM domain"/>
    <property type="match status" value="2"/>
</dbReference>
<evidence type="ECO:0000256" key="2">
    <source>
        <dbReference type="ARBA" id="ARBA00023026"/>
    </source>
</evidence>
<feature type="region of interest" description="Disordered" evidence="4">
    <location>
        <begin position="417"/>
        <end position="589"/>
    </location>
</feature>